<dbReference type="InterPro" id="IPR011993">
    <property type="entry name" value="PH-like_dom_sf"/>
</dbReference>
<dbReference type="PANTHER" id="PTHR19981">
    <property type="entry name" value="TALIN"/>
    <property type="match status" value="1"/>
</dbReference>
<dbReference type="InterPro" id="IPR054060">
    <property type="entry name" value="TLN1-like_RS"/>
</dbReference>
<dbReference type="GO" id="GO:0005200">
    <property type="term" value="F:structural constituent of cytoskeleton"/>
    <property type="evidence" value="ECO:0007669"/>
    <property type="project" value="InterPro"/>
</dbReference>
<dbReference type="GO" id="GO:0098609">
    <property type="term" value="P:cell-cell adhesion"/>
    <property type="evidence" value="ECO:0007669"/>
    <property type="project" value="TreeGrafter"/>
</dbReference>
<dbReference type="Pfam" id="PF21896">
    <property type="entry name" value="Talin_IBS2B"/>
    <property type="match status" value="4"/>
</dbReference>
<dbReference type="GO" id="GO:0009887">
    <property type="term" value="P:animal organ morphogenesis"/>
    <property type="evidence" value="ECO:0007669"/>
    <property type="project" value="UniProtKB-ARBA"/>
</dbReference>
<dbReference type="GO" id="GO:0001726">
    <property type="term" value="C:ruffle"/>
    <property type="evidence" value="ECO:0007669"/>
    <property type="project" value="InterPro"/>
</dbReference>
<dbReference type="Pfam" id="PF02174">
    <property type="entry name" value="IRS"/>
    <property type="match status" value="1"/>
</dbReference>
<dbReference type="InterPro" id="IPR015224">
    <property type="entry name" value="Talin_cent"/>
</dbReference>
<dbReference type="Proteomes" id="UP000801492">
    <property type="component" value="Unassembled WGS sequence"/>
</dbReference>
<dbReference type="Gene3D" id="1.20.80.10">
    <property type="match status" value="1"/>
</dbReference>
<dbReference type="InterPro" id="IPR032425">
    <property type="entry name" value="FERM_f0"/>
</dbReference>
<dbReference type="GO" id="GO:0005178">
    <property type="term" value="F:integrin binding"/>
    <property type="evidence" value="ECO:0007669"/>
    <property type="project" value="TreeGrafter"/>
</dbReference>
<dbReference type="InterPro" id="IPR035963">
    <property type="entry name" value="FERM_2"/>
</dbReference>
<dbReference type="EMBL" id="VTPC01004285">
    <property type="protein sequence ID" value="KAF2897330.1"/>
    <property type="molecule type" value="Genomic_DNA"/>
</dbReference>
<dbReference type="FunFam" id="1.20.1420.10:FF:000012">
    <property type="entry name" value="Rhea, isoform B"/>
    <property type="match status" value="1"/>
</dbReference>
<feature type="non-terminal residue" evidence="6">
    <location>
        <position position="2073"/>
    </location>
</feature>
<protein>
    <recommendedName>
        <fullName evidence="5">FERM domain-containing protein</fullName>
    </recommendedName>
</protein>
<evidence type="ECO:0000256" key="2">
    <source>
        <dbReference type="ARBA" id="ARBA00022490"/>
    </source>
</evidence>
<organism evidence="6 7">
    <name type="scientific">Ignelater luminosus</name>
    <name type="common">Cucubano</name>
    <name type="synonym">Pyrophorus luminosus</name>
    <dbReference type="NCBI Taxonomy" id="2038154"/>
    <lineage>
        <taxon>Eukaryota</taxon>
        <taxon>Metazoa</taxon>
        <taxon>Ecdysozoa</taxon>
        <taxon>Arthropoda</taxon>
        <taxon>Hexapoda</taxon>
        <taxon>Insecta</taxon>
        <taxon>Pterygota</taxon>
        <taxon>Neoptera</taxon>
        <taxon>Endopterygota</taxon>
        <taxon>Coleoptera</taxon>
        <taxon>Polyphaga</taxon>
        <taxon>Elateriformia</taxon>
        <taxon>Elateroidea</taxon>
        <taxon>Elateridae</taxon>
        <taxon>Agrypninae</taxon>
        <taxon>Pyrophorini</taxon>
        <taxon>Ignelater</taxon>
    </lineage>
</organism>
<dbReference type="InterPro" id="IPR054082">
    <property type="entry name" value="Talin_IBS2B"/>
</dbReference>
<dbReference type="GO" id="GO:0005886">
    <property type="term" value="C:plasma membrane"/>
    <property type="evidence" value="ECO:0007669"/>
    <property type="project" value="TreeGrafter"/>
</dbReference>
<dbReference type="InterPro" id="IPR036723">
    <property type="entry name" value="Alpha-catenin/vinculin-like_sf"/>
</dbReference>
<dbReference type="Pfam" id="PF08913">
    <property type="entry name" value="VBS"/>
    <property type="match status" value="1"/>
</dbReference>
<dbReference type="GO" id="GO:0005925">
    <property type="term" value="C:focal adhesion"/>
    <property type="evidence" value="ECO:0007669"/>
    <property type="project" value="InterPro"/>
</dbReference>
<dbReference type="GO" id="GO:0030036">
    <property type="term" value="P:actin cytoskeleton organization"/>
    <property type="evidence" value="ECO:0007669"/>
    <property type="project" value="TreeGrafter"/>
</dbReference>
<sequence>MAQLSLRINIIDSNVTKTMVFDPSTTVYDACRLIREKITEANLGQPKDYGLFLTDEDNKTGVWLEPGRHLEYYILRNGDTVEYRKKLRILRVKMLDGSIKTVLVDDSQIVANLMVVICTKIGITNHDEYSLVLEDQENQENIENKNYGTLTLKRKKEERERDAKMDQLRKKLRTDDEVNWIDPSKTLREQGIDENETVLLRRKFFFSDQNIDSRDPVQLNLLYVQARDAILDGTHPVTQDKACEFAGIQCQIQFGDHVETKHKTGFLDLKEFLPASYVKVKGIEKKIFAEHKRHINLSELEAKVLYTKNARSLKTYGVTFFLVKEKMKGKNKLVPRLLGVTKDSVLRLDEKTKEILKTWPLTTVRRWGASPNTFTLDFGDYSDQYYSVQTTEAEQIQQIIAGYIDIILKKKQAKDHFGIEGDEGSTMVEDSVAPHKATILQHASNKTEKVNTESVAKPAIMRAGTDGAKPYGTGHVGGAQLTTISGQVNLGHAPPTVQKTKVTSVLTEPQRALLSTITTTRSRIEESQIDLATRAQVPELGSDPAAKKWKQVTLDTRKQNVGSQIAAMNAATAQVVTLTSASHDEVDHTAVGAAITTIGSNLPEMTKDVKMIAALMDDTSMGEKLLEATRKLCTAFSDLLKCVEPETKEPRQNLLNAASRVGEASTQVLATIGEDSEENKELQDMLLSLAKAVANTTAALVLKAKNIAATCEDQQTQNRVIGAATQCALATSQLVACAKVVAPTLHSPACQEQLTAAVREVARAVENLISVCNETCDNEELLNQLKLAAAEVTRSLNDLLNHIKLASRERAHVTVQETSVETIYTATDKLSAATGDTGEMIKQARILGQATAQLIQSIKGEAEKQPDSDIQRRLLAAAKTLADATARMVEAARQCASHPHEVKYQDNLRRTAEDLRDVTIVAATTPALRAKLVDRVQVYARRAVSTATQCISAAQASHPHNANPSTREALTADTHELVEQIPPLVEAIKANSEHPQETTTQSELMYVAEVFLHPATHFVQTSRSVLSTIDDQSISHQLSQTSQQLHSDLGDLRGAISRAKPACQGLGLDAAAELIASLKEELEEFERAVNAHSLRPLPGDTAERSAYQLGTSSKAVNQGIAQLLSAASQGNEIYTAQAARDTAHNLRSLTGAVRGIAATTDNLDTQKNIIHSAQDVMQHSVHLVEEAKRSLQSPDGGVSPALAAVAKEVSSAVGRTVNCLPGQRDVDMTLTEIREWTSIVESGNFPSSNKSYGQLQQELNTAAANLNEASTEVVTSVRSPVQLASSSKEFGYAFHELLNVSMEMAGQTKDTEVRGQMVHSLRNVSTVSSSLLITAKSVSADPNLPNGKNQLAAAARAVTDSINHLLDVYTSATPGQAECDNAIRNIQAMKPLLENPNEPVNDFSYYECLDSVMEKSKLLGDGMTGITNAAKQSEHEKFGENVKNVSVGICGLVEAAAQAAYLVGVSDASSVAGRPGLLDQAQFARASQAIQQGCSSLTSPSSSQQQVLTAATVIAKHTSALCNACRVASSKTSNPVAKRHFIQSAKDIANSTAHLVKAIKALDLDYSDVNRQQCAEATRPLLDAVDNLCVYACSSEFVSVPAKISHQARQSQEPIVDAGRKIIDSSCAVIRTAKSLVVMPRDPPTWQQFASHSKTVSDSIKKLVSSIRDKAPGQAECETTAVTLTNHLRSLDAAYMEAVSQTLAPRRGSSLPVYNQQVGRAAGELQDTIEPLRQAAKCEAENIGHYVNQMVQYFEPLVQGSIGAASNMTNSKQQELLLDQAKSVTEATLQLVYATKDCGGNPKALNIHPEIDDCANSTREALQELVGNLEEISTQSGIVSGVVDNLTKSMTRLSDHRASLIIADGDTYVDYQTRMVECAKDIAKIAGEMPTKAPTEPQRLAPLSADLSHKYAQLASDSIGAAAASTNGEVALRLKEVVQALGGACVDLVQAGGQCQMRKDEMALRDLGDSSRVVIEKVSRVLATLQSGSRGTQACINAASTVSGIIGDLDTTIMFATAGNLNPENEHESFADHRENILKTAKALVEDTKTLVAGAASSQEQLAVAAQNAVTTI</sequence>
<dbReference type="Gene3D" id="1.20.1420.10">
    <property type="entry name" value="Talin, central domain"/>
    <property type="match status" value="6"/>
</dbReference>
<name>A0A8K0GA93_IGNLU</name>
<dbReference type="InterPro" id="IPR019748">
    <property type="entry name" value="FERM_central"/>
</dbReference>
<dbReference type="GO" id="GO:0005856">
    <property type="term" value="C:cytoskeleton"/>
    <property type="evidence" value="ECO:0007669"/>
    <property type="project" value="UniProtKB-SubCell"/>
</dbReference>
<dbReference type="InterPro" id="IPR019747">
    <property type="entry name" value="FERM_CS"/>
</dbReference>
<dbReference type="InterPro" id="IPR014352">
    <property type="entry name" value="FERM/acyl-CoA-bd_prot_sf"/>
</dbReference>
<dbReference type="FunFam" id="1.20.80.10:FF:000007">
    <property type="entry name" value="Talin 2"/>
    <property type="match status" value="1"/>
</dbReference>
<dbReference type="InterPro" id="IPR015009">
    <property type="entry name" value="Vinculin-bd_dom"/>
</dbReference>
<evidence type="ECO:0000256" key="3">
    <source>
        <dbReference type="ARBA" id="ARBA00023212"/>
    </source>
</evidence>
<evidence type="ECO:0000259" key="5">
    <source>
        <dbReference type="PROSITE" id="PS50057"/>
    </source>
</evidence>
<dbReference type="InterPro" id="IPR037438">
    <property type="entry name" value="Talin1/2-RS"/>
</dbReference>
<dbReference type="Pfam" id="PF21692">
    <property type="entry name" value="Talin_R4"/>
    <property type="match status" value="1"/>
</dbReference>
<dbReference type="SUPFAM" id="SSF50729">
    <property type="entry name" value="PH domain-like"/>
    <property type="match status" value="1"/>
</dbReference>
<dbReference type="Pfam" id="PF25177">
    <property type="entry name" value="Talin_VBS2"/>
    <property type="match status" value="1"/>
</dbReference>
<dbReference type="FunFam" id="2.30.29.30:FF:000028">
    <property type="entry name" value="Talin 2"/>
    <property type="match status" value="1"/>
</dbReference>
<dbReference type="SUPFAM" id="SSF47031">
    <property type="entry name" value="Second domain of FERM"/>
    <property type="match status" value="1"/>
</dbReference>
<dbReference type="InterPro" id="IPR049108">
    <property type="entry name" value="Talin_R4"/>
</dbReference>
<gene>
    <name evidence="6" type="ORF">ILUMI_08843</name>
</gene>
<dbReference type="GO" id="GO:0030182">
    <property type="term" value="P:neuron differentiation"/>
    <property type="evidence" value="ECO:0007669"/>
    <property type="project" value="UniProtKB-ARBA"/>
</dbReference>
<dbReference type="InterPro" id="IPR019749">
    <property type="entry name" value="Band_41_domain"/>
</dbReference>
<reference evidence="6" key="1">
    <citation type="submission" date="2019-08" db="EMBL/GenBank/DDBJ databases">
        <title>The genome of the North American firefly Photinus pyralis.</title>
        <authorList>
            <consortium name="Photinus pyralis genome working group"/>
            <person name="Fallon T.R."/>
            <person name="Sander Lower S.E."/>
            <person name="Weng J.-K."/>
        </authorList>
    </citation>
    <scope>NUCLEOTIDE SEQUENCE</scope>
    <source>
        <strain evidence="6">TRF0915ILg1</strain>
        <tissue evidence="6">Whole body</tissue>
    </source>
</reference>
<dbReference type="CDD" id="cd10569">
    <property type="entry name" value="FERM_C_Talin"/>
    <property type="match status" value="1"/>
</dbReference>
<dbReference type="CDD" id="cd17090">
    <property type="entry name" value="FERM_F1_TLN"/>
    <property type="match status" value="1"/>
</dbReference>
<dbReference type="GO" id="GO:0051015">
    <property type="term" value="F:actin filament binding"/>
    <property type="evidence" value="ECO:0007669"/>
    <property type="project" value="InterPro"/>
</dbReference>
<dbReference type="InterPro" id="IPR029071">
    <property type="entry name" value="Ubiquitin-like_domsf"/>
</dbReference>
<evidence type="ECO:0000313" key="6">
    <source>
        <dbReference type="EMBL" id="KAF2897330.1"/>
    </source>
</evidence>
<dbReference type="Pfam" id="PF21865">
    <property type="entry name" value="TLN1-like_RS"/>
    <property type="match status" value="1"/>
</dbReference>
<feature type="domain" description="FERM" evidence="5">
    <location>
        <begin position="88"/>
        <end position="411"/>
    </location>
</feature>
<dbReference type="PROSITE" id="PS50057">
    <property type="entry name" value="FERM_3"/>
    <property type="match status" value="1"/>
</dbReference>
<dbReference type="CDD" id="cd12150">
    <property type="entry name" value="talin-RS"/>
    <property type="match status" value="1"/>
</dbReference>
<evidence type="ECO:0000313" key="7">
    <source>
        <dbReference type="Proteomes" id="UP000801492"/>
    </source>
</evidence>
<evidence type="ECO:0000256" key="1">
    <source>
        <dbReference type="ARBA" id="ARBA00004245"/>
    </source>
</evidence>
<dbReference type="SUPFAM" id="SSF54236">
    <property type="entry name" value="Ubiquitin-like"/>
    <property type="match status" value="1"/>
</dbReference>
<dbReference type="Gene3D" id="3.10.20.90">
    <property type="entry name" value="Phosphatidylinositol 3-kinase Catalytic Subunit, Chain A, domain 1"/>
    <property type="match status" value="2"/>
</dbReference>
<dbReference type="GO" id="GO:0005737">
    <property type="term" value="C:cytoplasm"/>
    <property type="evidence" value="ECO:0007669"/>
    <property type="project" value="TreeGrafter"/>
</dbReference>
<dbReference type="Gene3D" id="1.20.120.230">
    <property type="entry name" value="Alpha-catenin/vinculin-like"/>
    <property type="match status" value="5"/>
</dbReference>
<dbReference type="FunFam" id="1.20.120.230:FF:000002">
    <property type="entry name" value="Talin 2"/>
    <property type="match status" value="1"/>
</dbReference>
<dbReference type="SMART" id="SM00295">
    <property type="entry name" value="B41"/>
    <property type="match status" value="1"/>
</dbReference>
<proteinExistence type="predicted"/>
<feature type="coiled-coil region" evidence="4">
    <location>
        <begin position="1068"/>
        <end position="1095"/>
    </location>
</feature>
<keyword evidence="2" id="KW-0963">Cytoplasm</keyword>
<keyword evidence="7" id="KW-1185">Reference proteome</keyword>
<dbReference type="Pfam" id="PF16511">
    <property type="entry name" value="FERM_f0"/>
    <property type="match status" value="1"/>
</dbReference>
<dbReference type="SUPFAM" id="SSF47220">
    <property type="entry name" value="alpha-catenin/vinculin-like"/>
    <property type="match status" value="4"/>
</dbReference>
<dbReference type="SMART" id="SM01244">
    <property type="entry name" value="IRS"/>
    <property type="match status" value="1"/>
</dbReference>
<dbReference type="FunFam" id="1.20.120.230:FF:000003">
    <property type="entry name" value="Talin 2"/>
    <property type="match status" value="1"/>
</dbReference>
<dbReference type="CDD" id="cd14473">
    <property type="entry name" value="FERM_B-lobe"/>
    <property type="match status" value="1"/>
</dbReference>
<comment type="subcellular location">
    <subcellularLocation>
        <location evidence="1">Cytoplasm</location>
        <location evidence="1">Cytoskeleton</location>
    </subcellularLocation>
</comment>
<comment type="caution">
    <text evidence="6">The sequence shown here is derived from an EMBL/GenBank/DDBJ whole genome shotgun (WGS) entry which is preliminary data.</text>
</comment>
<dbReference type="InterPro" id="IPR000299">
    <property type="entry name" value="FERM_domain"/>
</dbReference>
<keyword evidence="4" id="KW-0175">Coiled coil</keyword>
<accession>A0A8K0GA93</accession>
<evidence type="ECO:0000256" key="4">
    <source>
        <dbReference type="SAM" id="Coils"/>
    </source>
</evidence>
<dbReference type="Gene3D" id="2.30.29.30">
    <property type="entry name" value="Pleckstrin-homology domain (PH domain)/Phosphotyrosine-binding domain (PTB)"/>
    <property type="match status" value="1"/>
</dbReference>
<dbReference type="PANTHER" id="PTHR19981:SF1">
    <property type="entry name" value="RHEA, ISOFORM B"/>
    <property type="match status" value="1"/>
</dbReference>
<keyword evidence="3" id="KW-0206">Cytoskeleton</keyword>
<dbReference type="SUPFAM" id="SSF109880">
    <property type="entry name" value="A middle domain of Talin 1"/>
    <property type="match status" value="1"/>
</dbReference>
<dbReference type="InterPro" id="IPR002404">
    <property type="entry name" value="IRS_PTB"/>
</dbReference>
<dbReference type="Pfam" id="PF09141">
    <property type="entry name" value="Talin_middle"/>
    <property type="match status" value="1"/>
</dbReference>
<dbReference type="SUPFAM" id="SSF109885">
    <property type="entry name" value="I/LWEQ domain"/>
    <property type="match status" value="3"/>
</dbReference>
<dbReference type="InterPro" id="IPR057346">
    <property type="entry name" value="Talin1/2_VBS2"/>
</dbReference>
<dbReference type="InterPro" id="IPR035964">
    <property type="entry name" value="I/LWEQ_dom_sf"/>
</dbReference>
<dbReference type="OrthoDB" id="10262320at2759"/>
<dbReference type="CDD" id="cd17089">
    <property type="entry name" value="FERM_F0_TLN"/>
    <property type="match status" value="1"/>
</dbReference>
<dbReference type="InterPro" id="IPR036476">
    <property type="entry name" value="Talin_cent_sf"/>
</dbReference>
<dbReference type="PROSITE" id="PS00660">
    <property type="entry name" value="FERM_1"/>
    <property type="match status" value="1"/>
</dbReference>